<evidence type="ECO:0000256" key="2">
    <source>
        <dbReference type="ARBA" id="ARBA00023157"/>
    </source>
</evidence>
<gene>
    <name evidence="4" type="ORF">Prudu_014092</name>
</gene>
<keyword evidence="2" id="KW-1015">Disulfide bond</keyword>
<feature type="chain" id="PRO_5021215976" evidence="3">
    <location>
        <begin position="32"/>
        <end position="177"/>
    </location>
</feature>
<feature type="signal peptide" evidence="3">
    <location>
        <begin position="1"/>
        <end position="31"/>
    </location>
</feature>
<dbReference type="PANTHER" id="PTHR31614:SF5">
    <property type="entry name" value="ALLERGEN-LIKE PROTEIN BRSN20"/>
    <property type="match status" value="1"/>
</dbReference>
<evidence type="ECO:0000313" key="4">
    <source>
        <dbReference type="EMBL" id="BBH03269.1"/>
    </source>
</evidence>
<dbReference type="PANTHER" id="PTHR31614">
    <property type="entry name" value="PROTEIN DOWNSTREAM OF FLC-RELATED"/>
    <property type="match status" value="1"/>
</dbReference>
<dbReference type="EMBL" id="AP019301">
    <property type="protein sequence ID" value="BBH03269.1"/>
    <property type="molecule type" value="Genomic_DNA"/>
</dbReference>
<reference evidence="4" key="1">
    <citation type="journal article" date="2019" name="Science">
        <title>Mutation of a bHLH transcription factor allowed almond domestication.</title>
        <authorList>
            <person name="Sanchez-Perez R."/>
            <person name="Pavan S."/>
            <person name="Mazzeo R."/>
            <person name="Moldovan C."/>
            <person name="Aiese Cigliano R."/>
            <person name="Del Cueto J."/>
            <person name="Ricciardi F."/>
            <person name="Lotti C."/>
            <person name="Ricciardi L."/>
            <person name="Dicenta F."/>
            <person name="Lopez-Marques R.L."/>
            <person name="Lindberg Moller B."/>
        </authorList>
    </citation>
    <scope>NUCLEOTIDE SEQUENCE</scope>
</reference>
<evidence type="ECO:0000256" key="3">
    <source>
        <dbReference type="SAM" id="SignalP"/>
    </source>
</evidence>
<protein>
    <submittedName>
        <fullName evidence="4">Pollen Ole e 1 allergen and extensin family protein</fullName>
    </submittedName>
</protein>
<dbReference type="Pfam" id="PF01190">
    <property type="entry name" value="Pollen_Ole_e_1"/>
    <property type="match status" value="1"/>
</dbReference>
<organism evidence="4">
    <name type="scientific">Prunus dulcis</name>
    <name type="common">Almond</name>
    <name type="synonym">Amygdalus dulcis</name>
    <dbReference type="NCBI Taxonomy" id="3755"/>
    <lineage>
        <taxon>Eukaryota</taxon>
        <taxon>Viridiplantae</taxon>
        <taxon>Streptophyta</taxon>
        <taxon>Embryophyta</taxon>
        <taxon>Tracheophyta</taxon>
        <taxon>Spermatophyta</taxon>
        <taxon>Magnoliopsida</taxon>
        <taxon>eudicotyledons</taxon>
        <taxon>Gunneridae</taxon>
        <taxon>Pentapetalae</taxon>
        <taxon>rosids</taxon>
        <taxon>fabids</taxon>
        <taxon>Rosales</taxon>
        <taxon>Rosaceae</taxon>
        <taxon>Amygdaloideae</taxon>
        <taxon>Amygdaleae</taxon>
        <taxon>Prunus</taxon>
    </lineage>
</organism>
<evidence type="ECO:0000256" key="1">
    <source>
        <dbReference type="ARBA" id="ARBA00010049"/>
    </source>
</evidence>
<keyword evidence="3" id="KW-0732">Signal</keyword>
<name>A0A4Y1RG59_PRUDU</name>
<dbReference type="InterPro" id="IPR006041">
    <property type="entry name" value="Pollen_Ole_e1_allergen"/>
</dbReference>
<sequence>MPLKDSNFKRFSMAKLIVLFALCVLPALAVATRPMRTPFTVEGRVFCDPCRAGFETSATTYIPGATVRLECRDRKTMDIRYTKEGRTDSTGTYKIPVTEDHEDQFCDAVLVSSSRKDCAAAAPGRDRARVILTGYNGIASSNRFANAMGFMKNEAVSGCAQILKQLQSSTSRCGLSS</sequence>
<accession>A0A4Y1RG59</accession>
<comment type="similarity">
    <text evidence="1">Belongs to the Ole e I family.</text>
</comment>
<dbReference type="AlphaFoldDB" id="A0A4Y1RG59"/>
<proteinExistence type="inferred from homology"/>